<feature type="domain" description="EGF-like" evidence="8">
    <location>
        <begin position="104"/>
        <end position="143"/>
    </location>
</feature>
<evidence type="ECO:0000256" key="3">
    <source>
        <dbReference type="ARBA" id="ARBA00022737"/>
    </source>
</evidence>
<keyword evidence="1 5" id="KW-0245">EGF-like domain</keyword>
<comment type="caution">
    <text evidence="5">Lacks conserved residue(s) required for the propagation of feature annotation.</text>
</comment>
<evidence type="ECO:0000256" key="4">
    <source>
        <dbReference type="ARBA" id="ARBA00023157"/>
    </source>
</evidence>
<dbReference type="GO" id="GO:0032991">
    <property type="term" value="C:protein-containing complex"/>
    <property type="evidence" value="ECO:0007669"/>
    <property type="project" value="TreeGrafter"/>
</dbReference>
<proteinExistence type="predicted"/>
<keyword evidence="3" id="KW-0677">Repeat</keyword>
<evidence type="ECO:0000313" key="9">
    <source>
        <dbReference type="EMBL" id="CAD5234481.1"/>
    </source>
</evidence>
<keyword evidence="2" id="KW-0732">Signal</keyword>
<comment type="caution">
    <text evidence="9">The sequence shown here is derived from an EMBL/GenBank/DDBJ whole genome shotgun (WGS) entry which is preliminary data.</text>
</comment>
<dbReference type="GO" id="GO:0005886">
    <property type="term" value="C:plasma membrane"/>
    <property type="evidence" value="ECO:0007669"/>
    <property type="project" value="TreeGrafter"/>
</dbReference>
<organism evidence="9 10">
    <name type="scientific">Bursaphelenchus xylophilus</name>
    <name type="common">Pinewood nematode worm</name>
    <name type="synonym">Aphelenchoides xylophilus</name>
    <dbReference type="NCBI Taxonomy" id="6326"/>
    <lineage>
        <taxon>Eukaryota</taxon>
        <taxon>Metazoa</taxon>
        <taxon>Ecdysozoa</taxon>
        <taxon>Nematoda</taxon>
        <taxon>Chromadorea</taxon>
        <taxon>Rhabditida</taxon>
        <taxon>Tylenchina</taxon>
        <taxon>Tylenchomorpha</taxon>
        <taxon>Aphelenchoidea</taxon>
        <taxon>Aphelenchoididae</taxon>
        <taxon>Bursaphelenchus</taxon>
    </lineage>
</organism>
<feature type="region of interest" description="Disordered" evidence="6">
    <location>
        <begin position="332"/>
        <end position="351"/>
    </location>
</feature>
<dbReference type="PANTHER" id="PTHR24049:SF22">
    <property type="entry name" value="DROSOPHILA CRUMBS HOMOLOG"/>
    <property type="match status" value="1"/>
</dbReference>
<dbReference type="OrthoDB" id="5772665at2759"/>
<dbReference type="Proteomes" id="UP000582659">
    <property type="component" value="Unassembled WGS sequence"/>
</dbReference>
<keyword evidence="4 5" id="KW-1015">Disulfide bond</keyword>
<dbReference type="EMBL" id="CAJFDI010000006">
    <property type="protein sequence ID" value="CAD5234481.1"/>
    <property type="molecule type" value="Genomic_DNA"/>
</dbReference>
<evidence type="ECO:0000313" key="10">
    <source>
        <dbReference type="Proteomes" id="UP000659654"/>
    </source>
</evidence>
<dbReference type="PROSITE" id="PS50026">
    <property type="entry name" value="EGF_3"/>
    <property type="match status" value="2"/>
</dbReference>
<dbReference type="EMBL" id="CAJFCV020000006">
    <property type="protein sequence ID" value="CAG9130287.1"/>
    <property type="molecule type" value="Genomic_DNA"/>
</dbReference>
<dbReference type="InterPro" id="IPR000742">
    <property type="entry name" value="EGF"/>
</dbReference>
<dbReference type="PROSITE" id="PS00022">
    <property type="entry name" value="EGF_1"/>
    <property type="match status" value="2"/>
</dbReference>
<feature type="disulfide bond" evidence="5">
    <location>
        <begin position="203"/>
        <end position="212"/>
    </location>
</feature>
<accession>A0A811M3J2</accession>
<dbReference type="Pfam" id="PF00008">
    <property type="entry name" value="EGF"/>
    <property type="match status" value="1"/>
</dbReference>
<gene>
    <name evidence="9" type="ORF">BXYJ_LOCUS14572</name>
</gene>
<protein>
    <submittedName>
        <fullName evidence="9">(pine wood nematode) hypothetical protein</fullName>
    </submittedName>
</protein>
<evidence type="ECO:0000256" key="1">
    <source>
        <dbReference type="ARBA" id="ARBA00022536"/>
    </source>
</evidence>
<evidence type="ECO:0000259" key="8">
    <source>
        <dbReference type="PROSITE" id="PS50026"/>
    </source>
</evidence>
<feature type="domain" description="EGF-like" evidence="8">
    <location>
        <begin position="176"/>
        <end position="213"/>
    </location>
</feature>
<name>A0A811M3J2_BURXY</name>
<dbReference type="AlphaFoldDB" id="A0A811M3J2"/>
<dbReference type="GO" id="GO:0045197">
    <property type="term" value="P:establishment or maintenance of epithelial cell apical/basal polarity"/>
    <property type="evidence" value="ECO:0007669"/>
    <property type="project" value="TreeGrafter"/>
</dbReference>
<dbReference type="InterPro" id="IPR051022">
    <property type="entry name" value="Notch_Cell-Fate_Det"/>
</dbReference>
<feature type="disulfide bond" evidence="5">
    <location>
        <begin position="133"/>
        <end position="142"/>
    </location>
</feature>
<evidence type="ECO:0000256" key="7">
    <source>
        <dbReference type="SAM" id="Phobius"/>
    </source>
</evidence>
<dbReference type="CDD" id="cd00054">
    <property type="entry name" value="EGF_CA"/>
    <property type="match status" value="1"/>
</dbReference>
<evidence type="ECO:0000256" key="6">
    <source>
        <dbReference type="SAM" id="MobiDB-lite"/>
    </source>
</evidence>
<sequence>MFLKDKREIPLVLKKVISSPDLHPVDVSGLGVEKCLQIRGLVIIAPGEGLSSFCSFSGLWNPCQVRADPALIDGVSKMPPLDEISVQTFNDIISAGVSSKLVYEGSVCDAYPCWNDGVCVESNLTDTGYFCMCNKFFSGDHCDVQVFNNCSNIVCPPRAVCFSSTSLCAPIRAAKTFPRCIFEPCRNGGSCVMFENESPYCICPPNFHGLLCEYSHRASSEVPMNWNVLQLLILFGVMFLLASAFLTLCYNGNYSCYLNWKRRYKYDKWSIESDFQWYESDEEEDQDLINGGSIYHPGHNLSATDTSKNCFELKNKPMRVSTTAESFVTYSGSSGANSDSNHSANPVDLSQ</sequence>
<dbReference type="PANTHER" id="PTHR24049">
    <property type="entry name" value="CRUMBS FAMILY MEMBER"/>
    <property type="match status" value="1"/>
</dbReference>
<dbReference type="SMART" id="SM00181">
    <property type="entry name" value="EGF"/>
    <property type="match status" value="2"/>
</dbReference>
<evidence type="ECO:0000256" key="5">
    <source>
        <dbReference type="PROSITE-ProRule" id="PRU00076"/>
    </source>
</evidence>
<keyword evidence="7" id="KW-1133">Transmembrane helix</keyword>
<dbReference type="Gene3D" id="2.10.25.10">
    <property type="entry name" value="Laminin"/>
    <property type="match status" value="2"/>
</dbReference>
<dbReference type="GO" id="GO:0007157">
    <property type="term" value="P:heterophilic cell-cell adhesion via plasma membrane cell adhesion molecules"/>
    <property type="evidence" value="ECO:0007669"/>
    <property type="project" value="TreeGrafter"/>
</dbReference>
<reference evidence="9" key="1">
    <citation type="submission" date="2020-09" db="EMBL/GenBank/DDBJ databases">
        <authorList>
            <person name="Kikuchi T."/>
        </authorList>
    </citation>
    <scope>NUCLEOTIDE SEQUENCE</scope>
    <source>
        <strain evidence="9">Ka4C1</strain>
    </source>
</reference>
<keyword evidence="7" id="KW-0812">Transmembrane</keyword>
<dbReference type="SUPFAM" id="SSF57196">
    <property type="entry name" value="EGF/Laminin"/>
    <property type="match status" value="2"/>
</dbReference>
<keyword evidence="10" id="KW-1185">Reference proteome</keyword>
<keyword evidence="7" id="KW-0472">Membrane</keyword>
<evidence type="ECO:0000256" key="2">
    <source>
        <dbReference type="ARBA" id="ARBA00022729"/>
    </source>
</evidence>
<feature type="transmembrane region" description="Helical" evidence="7">
    <location>
        <begin position="226"/>
        <end position="248"/>
    </location>
</feature>
<dbReference type="Proteomes" id="UP000659654">
    <property type="component" value="Unassembled WGS sequence"/>
</dbReference>